<dbReference type="EMBL" id="HBIC01015222">
    <property type="protein sequence ID" value="CAE0278855.1"/>
    <property type="molecule type" value="Transcribed_RNA"/>
</dbReference>
<protein>
    <recommendedName>
        <fullName evidence="2">Prolyl aminopeptidase</fullName>
    </recommendedName>
</protein>
<dbReference type="Gene3D" id="3.40.50.1820">
    <property type="entry name" value="alpha/beta hydrolase"/>
    <property type="match status" value="1"/>
</dbReference>
<reference evidence="1" key="1">
    <citation type="submission" date="2021-01" db="EMBL/GenBank/DDBJ databases">
        <authorList>
            <person name="Corre E."/>
            <person name="Pelletier E."/>
            <person name="Niang G."/>
            <person name="Scheremetjew M."/>
            <person name="Finn R."/>
            <person name="Kale V."/>
            <person name="Holt S."/>
            <person name="Cochrane G."/>
            <person name="Meng A."/>
            <person name="Brown T."/>
            <person name="Cohen L."/>
        </authorList>
    </citation>
    <scope>NUCLEOTIDE SEQUENCE</scope>
    <source>
        <strain evidence="1">CCAP 955/1</strain>
    </source>
</reference>
<dbReference type="InterPro" id="IPR005944">
    <property type="entry name" value="Pro_iminopeptidase"/>
</dbReference>
<dbReference type="PANTHER" id="PTHR43722">
    <property type="entry name" value="PROLINE IMINOPEPTIDASE"/>
    <property type="match status" value="1"/>
</dbReference>
<dbReference type="GO" id="GO:0004177">
    <property type="term" value="F:aminopeptidase activity"/>
    <property type="evidence" value="ECO:0007669"/>
    <property type="project" value="UniProtKB-EC"/>
</dbReference>
<evidence type="ECO:0008006" key="2">
    <source>
        <dbReference type="Google" id="ProtNLM"/>
    </source>
</evidence>
<dbReference type="GO" id="GO:0006508">
    <property type="term" value="P:proteolysis"/>
    <property type="evidence" value="ECO:0007669"/>
    <property type="project" value="InterPro"/>
</dbReference>
<dbReference type="PANTHER" id="PTHR43722:SF1">
    <property type="entry name" value="PROLINE IMINOPEPTIDASE"/>
    <property type="match status" value="1"/>
</dbReference>
<dbReference type="AlphaFoldDB" id="A0A7S3GX18"/>
<sequence>MRGIFLLRDEELKWMYQGRGANFVFPEAWEAYEAAIPANERHDYIAAYGKRLRGEMGEKEMIKAAIAWSVWEGAISKLIPDAPEELKHNEEQFALAFARIENHYFTNKGFFPRDGFLLEKANLDKIRHLPVSIVQGRYDVVCPAVSAHHLHKALPHSELTYTLTGHSGMETEIIENLVKATEKYKNR</sequence>
<dbReference type="GO" id="GO:0005737">
    <property type="term" value="C:cytoplasm"/>
    <property type="evidence" value="ECO:0007669"/>
    <property type="project" value="InterPro"/>
</dbReference>
<proteinExistence type="predicted"/>
<gene>
    <name evidence="1" type="ORF">SELO1098_LOCUS7688</name>
</gene>
<accession>A0A7S3GX18</accession>
<organism evidence="1">
    <name type="scientific">Spumella elongata</name>
    <dbReference type="NCBI Taxonomy" id="89044"/>
    <lineage>
        <taxon>Eukaryota</taxon>
        <taxon>Sar</taxon>
        <taxon>Stramenopiles</taxon>
        <taxon>Ochrophyta</taxon>
        <taxon>Chrysophyceae</taxon>
        <taxon>Chromulinales</taxon>
        <taxon>Chromulinaceae</taxon>
        <taxon>Spumella</taxon>
    </lineage>
</organism>
<evidence type="ECO:0000313" key="1">
    <source>
        <dbReference type="EMBL" id="CAE0278855.1"/>
    </source>
</evidence>
<dbReference type="SUPFAM" id="SSF53474">
    <property type="entry name" value="alpha/beta-Hydrolases"/>
    <property type="match status" value="1"/>
</dbReference>
<name>A0A7S3GX18_9STRA</name>
<dbReference type="InterPro" id="IPR029058">
    <property type="entry name" value="AB_hydrolase_fold"/>
</dbReference>